<dbReference type="GO" id="GO:0008146">
    <property type="term" value="F:sulfotransferase activity"/>
    <property type="evidence" value="ECO:0007669"/>
    <property type="project" value="InterPro"/>
</dbReference>
<proteinExistence type="inferred from homology"/>
<dbReference type="PANTHER" id="PTHR11783">
    <property type="entry name" value="SULFOTRANSFERASE SULT"/>
    <property type="match status" value="1"/>
</dbReference>
<dbReference type="InterPro" id="IPR000863">
    <property type="entry name" value="Sulfotransferase_dom"/>
</dbReference>
<dbReference type="Gene3D" id="3.40.50.300">
    <property type="entry name" value="P-loop containing nucleotide triphosphate hydrolases"/>
    <property type="match status" value="1"/>
</dbReference>
<dbReference type="Pfam" id="PF00685">
    <property type="entry name" value="Sulfotransfer_1"/>
    <property type="match status" value="1"/>
</dbReference>
<evidence type="ECO:0000256" key="1">
    <source>
        <dbReference type="ARBA" id="ARBA00004496"/>
    </source>
</evidence>
<evidence type="ECO:0000313" key="7">
    <source>
        <dbReference type="EMBL" id="DBA21072.1"/>
    </source>
</evidence>
<evidence type="ECO:0000256" key="2">
    <source>
        <dbReference type="ARBA" id="ARBA00005771"/>
    </source>
</evidence>
<evidence type="ECO:0000256" key="4">
    <source>
        <dbReference type="ARBA" id="ARBA00022679"/>
    </source>
</evidence>
<accession>A0AAV3A3U3</accession>
<dbReference type="InterPro" id="IPR027417">
    <property type="entry name" value="P-loop_NTPase"/>
</dbReference>
<dbReference type="FunFam" id="3.40.50.300:FF:000433">
    <property type="entry name" value="Estrogen sulfotransferase"/>
    <property type="match status" value="1"/>
</dbReference>
<keyword evidence="8" id="KW-1185">Reference proteome</keyword>
<dbReference type="Proteomes" id="UP001181693">
    <property type="component" value="Unassembled WGS sequence"/>
</dbReference>
<name>A0AAV3A3U3_PYXAD</name>
<comment type="similarity">
    <text evidence="2 5">Belongs to the sulfotransferase 1 family.</text>
</comment>
<sequence length="287" mass="33899">MSGKLTVVEGMALAEAIAANWEEIYNFQARHDDILIDTYPKSGTTWMQEMVDLILHDGDETICMRAPTHERMPFIELLHMMKPGIDEVNARPSPRVLKSHLPFYLVPPSFWKHKCKVIYVARNARDTLTSYFHFDHLVRFHPDPEPFEDYVRRFMKGDVGWGSWYDHVKGFWEAKDKHNILYVFFEDIKKNPSREIQRVAKFLGKELSEDLLKKIAKLSSFEYMKTNPMANFSEFPKEILDQSEKGFMRKGKVGDWKSLFTVYQNEIFQEDYECQMRDTTLKFSDLK</sequence>
<evidence type="ECO:0000259" key="6">
    <source>
        <dbReference type="Pfam" id="PF00685"/>
    </source>
</evidence>
<organism evidence="7 8">
    <name type="scientific">Pyxicephalus adspersus</name>
    <name type="common">African bullfrog</name>
    <dbReference type="NCBI Taxonomy" id="30357"/>
    <lineage>
        <taxon>Eukaryota</taxon>
        <taxon>Metazoa</taxon>
        <taxon>Chordata</taxon>
        <taxon>Craniata</taxon>
        <taxon>Vertebrata</taxon>
        <taxon>Euteleostomi</taxon>
        <taxon>Amphibia</taxon>
        <taxon>Batrachia</taxon>
        <taxon>Anura</taxon>
        <taxon>Neobatrachia</taxon>
        <taxon>Ranoidea</taxon>
        <taxon>Pyxicephalidae</taxon>
        <taxon>Pyxicephalinae</taxon>
        <taxon>Pyxicephalus</taxon>
    </lineage>
</organism>
<evidence type="ECO:0000256" key="3">
    <source>
        <dbReference type="ARBA" id="ARBA00022490"/>
    </source>
</evidence>
<feature type="domain" description="Sulfotransferase" evidence="6">
    <location>
        <begin position="32"/>
        <end position="279"/>
    </location>
</feature>
<comment type="caution">
    <text evidence="7">The sequence shown here is derived from an EMBL/GenBank/DDBJ whole genome shotgun (WGS) entry which is preliminary data.</text>
</comment>
<gene>
    <name evidence="7" type="ORF">GDO54_017792</name>
</gene>
<dbReference type="AlphaFoldDB" id="A0AAV3A3U3"/>
<dbReference type="SUPFAM" id="SSF52540">
    <property type="entry name" value="P-loop containing nucleoside triphosphate hydrolases"/>
    <property type="match status" value="1"/>
</dbReference>
<dbReference type="EMBL" id="DYDO01000007">
    <property type="protein sequence ID" value="DBA21072.1"/>
    <property type="molecule type" value="Genomic_DNA"/>
</dbReference>
<evidence type="ECO:0000256" key="5">
    <source>
        <dbReference type="RuleBase" id="RU361155"/>
    </source>
</evidence>
<protein>
    <recommendedName>
        <fullName evidence="5">Sulfotransferase</fullName>
        <ecNumber evidence="5">2.8.2.-</ecNumber>
    </recommendedName>
</protein>
<comment type="subcellular location">
    <subcellularLocation>
        <location evidence="1">Cytoplasm</location>
    </subcellularLocation>
</comment>
<dbReference type="GO" id="GO:0005737">
    <property type="term" value="C:cytoplasm"/>
    <property type="evidence" value="ECO:0007669"/>
    <property type="project" value="UniProtKB-SubCell"/>
</dbReference>
<keyword evidence="4 5" id="KW-0808">Transferase</keyword>
<reference evidence="7" key="1">
    <citation type="thesis" date="2020" institute="ProQuest LLC" country="789 East Eisenhower Parkway, Ann Arbor, MI, USA">
        <title>Comparative Genomics and Chromosome Evolution.</title>
        <authorList>
            <person name="Mudd A.B."/>
        </authorList>
    </citation>
    <scope>NUCLEOTIDE SEQUENCE</scope>
    <source>
        <strain evidence="7">1538</strain>
        <tissue evidence="7">Blood</tissue>
    </source>
</reference>
<dbReference type="EC" id="2.8.2.-" evidence="5"/>
<evidence type="ECO:0000313" key="8">
    <source>
        <dbReference type="Proteomes" id="UP001181693"/>
    </source>
</evidence>
<keyword evidence="3" id="KW-0963">Cytoplasm</keyword>